<evidence type="ECO:0000313" key="2">
    <source>
        <dbReference type="EMBL" id="MEQ0560089.1"/>
    </source>
</evidence>
<sequence>MHRRNAMLVAVTCAAAVTATLTVAAAVRPPESTVSTATPPVSTVVATTATSAPPSVPGDAELAALVPGRLSVLVHDRRTRRDVVSYRPDAAYPAASLVKLLIALEARKRGVPSDEVAELLAGDDAVTGRWWVRLGGPAIVTGWAARLGLTGTHPPADPRRWEDTVVTAADLARGYRSLLAEGARPESVMEGASCCTPARNLHAAGVLADDRYIVVVLTAQPAELGRATAAERVAAVVKALSVPLGSS</sequence>
<dbReference type="InterPro" id="IPR012338">
    <property type="entry name" value="Beta-lactam/transpept-like"/>
</dbReference>
<reference evidence="2 3" key="1">
    <citation type="submission" date="2024-05" db="EMBL/GenBank/DDBJ databases">
        <authorList>
            <person name="Zhao H."/>
            <person name="Xu Y."/>
            <person name="Lin S."/>
            <person name="Spain J.C."/>
            <person name="Zhou N.-Y."/>
        </authorList>
    </citation>
    <scope>NUCLEOTIDE SEQUENCE [LARGE SCALE GENOMIC DNA]</scope>
    <source>
        <strain evidence="2 3">NEAU-NG30</strain>
    </source>
</reference>
<evidence type="ECO:0008006" key="4">
    <source>
        <dbReference type="Google" id="ProtNLM"/>
    </source>
</evidence>
<dbReference type="RefSeq" id="WP_348950652.1">
    <property type="nucleotide sequence ID" value="NZ_JBDZYD010000004.1"/>
</dbReference>
<feature type="chain" id="PRO_5047025319" description="Serine hydrolase" evidence="1">
    <location>
        <begin position="26"/>
        <end position="247"/>
    </location>
</feature>
<proteinExistence type="predicted"/>
<keyword evidence="3" id="KW-1185">Reference proteome</keyword>
<protein>
    <recommendedName>
        <fullName evidence="4">Serine hydrolase</fullName>
    </recommendedName>
</protein>
<dbReference type="SUPFAM" id="SSF56601">
    <property type="entry name" value="beta-lactamase/transpeptidase-like"/>
    <property type="match status" value="1"/>
</dbReference>
<evidence type="ECO:0000256" key="1">
    <source>
        <dbReference type="SAM" id="SignalP"/>
    </source>
</evidence>
<dbReference type="EMBL" id="JBDZYD010000004">
    <property type="protein sequence ID" value="MEQ0560089.1"/>
    <property type="molecule type" value="Genomic_DNA"/>
</dbReference>
<dbReference type="Proteomes" id="UP001440984">
    <property type="component" value="Unassembled WGS sequence"/>
</dbReference>
<keyword evidence="1" id="KW-0732">Signal</keyword>
<evidence type="ECO:0000313" key="3">
    <source>
        <dbReference type="Proteomes" id="UP001440984"/>
    </source>
</evidence>
<comment type="caution">
    <text evidence="2">The sequence shown here is derived from an EMBL/GenBank/DDBJ whole genome shotgun (WGS) entry which is preliminary data.</text>
</comment>
<accession>A0ABV0LCR9</accession>
<name>A0ABV0LCR9_9PSEU</name>
<organism evidence="2 3">
    <name type="scientific">Amycolatopsis melonis</name>
    <dbReference type="NCBI Taxonomy" id="3156488"/>
    <lineage>
        <taxon>Bacteria</taxon>
        <taxon>Bacillati</taxon>
        <taxon>Actinomycetota</taxon>
        <taxon>Actinomycetes</taxon>
        <taxon>Pseudonocardiales</taxon>
        <taxon>Pseudonocardiaceae</taxon>
        <taxon>Amycolatopsis</taxon>
    </lineage>
</organism>
<dbReference type="Gene3D" id="3.40.710.10">
    <property type="entry name" value="DD-peptidase/beta-lactamase superfamily"/>
    <property type="match status" value="1"/>
</dbReference>
<feature type="signal peptide" evidence="1">
    <location>
        <begin position="1"/>
        <end position="25"/>
    </location>
</feature>
<gene>
    <name evidence="2" type="ORF">ABJI51_13460</name>
</gene>